<dbReference type="HOGENOM" id="CLU_2901143_0_0_5"/>
<evidence type="ECO:0000313" key="1">
    <source>
        <dbReference type="EMBL" id="CCM75382.1"/>
    </source>
</evidence>
<reference evidence="1 2" key="1">
    <citation type="journal article" date="2013" name="Genome Announc.">
        <title>Draft Genome Sequence of Rhizobium mesoamericanum STM3625, a Nitrogen-Fixing Symbiont of Mimosa pudica Isolated in French Guiana (South America).</title>
        <authorList>
            <person name="Moulin L."/>
            <person name="Mornico D."/>
            <person name="Melkonian R."/>
            <person name="Klonowska A."/>
        </authorList>
    </citation>
    <scope>NUCLEOTIDE SEQUENCE [LARGE SCALE GENOMIC DNA]</scope>
    <source>
        <strain evidence="1 2">STM3625</strain>
    </source>
</reference>
<sequence length="62" mass="6741">MGANGPGTASAEAANHDLTDRMLVALQGSGTEFDWEFNEEAVHRFTRPEILAPFGNDVRGYC</sequence>
<accession>K0PVY9</accession>
<comment type="caution">
    <text evidence="1">The sequence shown here is derived from an EMBL/GenBank/DDBJ whole genome shotgun (WGS) entry which is preliminary data.</text>
</comment>
<dbReference type="AlphaFoldDB" id="K0PVY9"/>
<dbReference type="Proteomes" id="UP000009319">
    <property type="component" value="Unassembled WGS sequence"/>
</dbReference>
<name>K0PVY9_9HYPH</name>
<gene>
    <name evidence="1" type="ORF">BN77_2535</name>
</gene>
<keyword evidence="2" id="KW-1185">Reference proteome</keyword>
<protein>
    <submittedName>
        <fullName evidence="1">Uncharacterized protein</fullName>
    </submittedName>
</protein>
<proteinExistence type="predicted"/>
<dbReference type="EMBL" id="CANI01000015">
    <property type="protein sequence ID" value="CCM75382.1"/>
    <property type="molecule type" value="Genomic_DNA"/>
</dbReference>
<dbReference type="STRING" id="1211777.BN77_2535"/>
<organism evidence="1 2">
    <name type="scientific">Rhizobium mesoamericanum STM3625</name>
    <dbReference type="NCBI Taxonomy" id="1211777"/>
    <lineage>
        <taxon>Bacteria</taxon>
        <taxon>Pseudomonadati</taxon>
        <taxon>Pseudomonadota</taxon>
        <taxon>Alphaproteobacteria</taxon>
        <taxon>Hyphomicrobiales</taxon>
        <taxon>Rhizobiaceae</taxon>
        <taxon>Rhizobium/Agrobacterium group</taxon>
        <taxon>Rhizobium</taxon>
    </lineage>
</organism>
<evidence type="ECO:0000313" key="2">
    <source>
        <dbReference type="Proteomes" id="UP000009319"/>
    </source>
</evidence>